<name>A0A0F9JC51_9ZZZZ</name>
<evidence type="ECO:0000313" key="1">
    <source>
        <dbReference type="EMBL" id="KKM59542.1"/>
    </source>
</evidence>
<reference evidence="1" key="1">
    <citation type="journal article" date="2015" name="Nature">
        <title>Complex archaea that bridge the gap between prokaryotes and eukaryotes.</title>
        <authorList>
            <person name="Spang A."/>
            <person name="Saw J.H."/>
            <person name="Jorgensen S.L."/>
            <person name="Zaremba-Niedzwiedzka K."/>
            <person name="Martijn J."/>
            <person name="Lind A.E."/>
            <person name="van Eijk R."/>
            <person name="Schleper C."/>
            <person name="Guy L."/>
            <person name="Ettema T.J."/>
        </authorList>
    </citation>
    <scope>NUCLEOTIDE SEQUENCE</scope>
</reference>
<gene>
    <name evidence="1" type="ORF">LCGC14_1548020</name>
</gene>
<sequence length="532" mass="63075">MATTCNYPPDEILEPIMGRPNYEYIILWILSNNEFCTWSDLKEKVNRSTLSIYLNRLKRDGYIVKSDFNQYRITSTGKTRFYELGMSKKGGRQLSYPPHAILNRRNYDHWILWVVYNNNYCKWADFLEDPIKINQSSLSKNLNDLIDKKLVRKEEKEYKITQSGKLEYSKMLSLYDLDRQSILEEESKRIAELTQKTLKFFEIYNIRIRDIQFRFLYNVLQLDYSQIKNVLKNEEDFHKILLFLSINHPNEYPDYISTDTFSKKYEIKKTTLDYYIDEIVENQIFPIKFFKLEVLPDKFYYFQSDEKVEMLLRVVTEEHITKFTYLNKLFENSSKITLPLDMESTVKTILDEACQHIFKEGLKNSLKKFLPEYINYLAFKIKKERKLVGISDKLEGIIWQNIPDILEAGISQTSHYQFIGENEMNYYIETEILEVLRPYLASKPDSIYKKINQSLNKKEYGKGLDLIDLAIKSNNDSIDLVIYKAMVLCHLNCNSDSIKLLNDQLKVSQIDEKNPIFIPLFFVLGFSYISLG</sequence>
<proteinExistence type="predicted"/>
<protein>
    <submittedName>
        <fullName evidence="1">Uncharacterized protein</fullName>
    </submittedName>
</protein>
<dbReference type="InterPro" id="IPR036390">
    <property type="entry name" value="WH_DNA-bd_sf"/>
</dbReference>
<comment type="caution">
    <text evidence="1">The sequence shown here is derived from an EMBL/GenBank/DDBJ whole genome shotgun (WGS) entry which is preliminary data.</text>
</comment>
<dbReference type="SUPFAM" id="SSF46785">
    <property type="entry name" value="Winged helix' DNA-binding domain"/>
    <property type="match status" value="2"/>
</dbReference>
<feature type="non-terminal residue" evidence="1">
    <location>
        <position position="532"/>
    </location>
</feature>
<organism evidence="1">
    <name type="scientific">marine sediment metagenome</name>
    <dbReference type="NCBI Taxonomy" id="412755"/>
    <lineage>
        <taxon>unclassified sequences</taxon>
        <taxon>metagenomes</taxon>
        <taxon>ecological metagenomes</taxon>
    </lineage>
</organism>
<dbReference type="AlphaFoldDB" id="A0A0F9JC51"/>
<dbReference type="EMBL" id="LAZR01011792">
    <property type="protein sequence ID" value="KKM59542.1"/>
    <property type="molecule type" value="Genomic_DNA"/>
</dbReference>
<accession>A0A0F9JC51</accession>